<dbReference type="Pfam" id="PF03478">
    <property type="entry name" value="Beta-prop_KIB1-4"/>
    <property type="match status" value="1"/>
</dbReference>
<dbReference type="Gramene" id="TraesCS1B02G175300.1">
    <property type="protein sequence ID" value="TraesCS1B02G175300.1"/>
    <property type="gene ID" value="TraesCS1B02G175300"/>
</dbReference>
<reference evidence="2" key="2">
    <citation type="submission" date="2018-10" db="UniProtKB">
        <authorList>
            <consortium name="EnsemblPlants"/>
        </authorList>
    </citation>
    <scope>IDENTIFICATION</scope>
</reference>
<dbReference type="Gramene" id="TraesCS1B03G0519300.1">
    <property type="protein sequence ID" value="TraesCS1B03G0519300.1.CDS"/>
    <property type="gene ID" value="TraesCS1B03G0519300"/>
</dbReference>
<evidence type="ECO:0000259" key="1">
    <source>
        <dbReference type="Pfam" id="PF03478"/>
    </source>
</evidence>
<dbReference type="InterPro" id="IPR005174">
    <property type="entry name" value="KIB1-4_b-propeller"/>
</dbReference>
<dbReference type="PANTHER" id="PTHR33165:SF49">
    <property type="entry name" value="DUF295 DOMAIN-CONTAINING PROTEIN"/>
    <property type="match status" value="1"/>
</dbReference>
<organism evidence="2">
    <name type="scientific">Triticum aestivum</name>
    <name type="common">Wheat</name>
    <dbReference type="NCBI Taxonomy" id="4565"/>
    <lineage>
        <taxon>Eukaryota</taxon>
        <taxon>Viridiplantae</taxon>
        <taxon>Streptophyta</taxon>
        <taxon>Embryophyta</taxon>
        <taxon>Tracheophyta</taxon>
        <taxon>Spermatophyta</taxon>
        <taxon>Magnoliopsida</taxon>
        <taxon>Liliopsida</taxon>
        <taxon>Poales</taxon>
        <taxon>Poaceae</taxon>
        <taxon>BOP clade</taxon>
        <taxon>Pooideae</taxon>
        <taxon>Triticodae</taxon>
        <taxon>Triticeae</taxon>
        <taxon>Triticinae</taxon>
        <taxon>Triticum</taxon>
    </lineage>
</organism>
<dbReference type="EnsemblPlants" id="TraesCS1B02G175300.1">
    <property type="protein sequence ID" value="TraesCS1B02G175300.1"/>
    <property type="gene ID" value="TraesCS1B02G175300"/>
</dbReference>
<accession>A0A3B5YW07</accession>
<reference evidence="2" key="1">
    <citation type="submission" date="2018-08" db="EMBL/GenBank/DDBJ databases">
        <authorList>
            <person name="Rossello M."/>
        </authorList>
    </citation>
    <scope>NUCLEOTIDE SEQUENCE [LARGE SCALE GENOMIC DNA]</scope>
    <source>
        <strain evidence="2">cv. Chinese Spring</strain>
    </source>
</reference>
<dbReference type="Proteomes" id="UP000019116">
    <property type="component" value="Chromosome 1B"/>
</dbReference>
<keyword evidence="3" id="KW-1185">Reference proteome</keyword>
<feature type="domain" description="KIB1-4 beta-propeller" evidence="1">
    <location>
        <begin position="124"/>
        <end position="369"/>
    </location>
</feature>
<dbReference type="OrthoDB" id="659294at2759"/>
<dbReference type="OMA" id="IRIFHPF"/>
<evidence type="ECO:0000313" key="2">
    <source>
        <dbReference type="EnsemblPlants" id="TraesCS1B02G175300.1"/>
    </source>
</evidence>
<evidence type="ECO:0000313" key="3">
    <source>
        <dbReference type="Proteomes" id="UP000019116"/>
    </source>
</evidence>
<name>A0A3B5YW07_WHEAT</name>
<dbReference type="AlphaFoldDB" id="A0A3B5YW07"/>
<protein>
    <recommendedName>
        <fullName evidence="1">KIB1-4 beta-propeller domain-containing protein</fullName>
    </recommendedName>
</protein>
<dbReference type="SUPFAM" id="SSF82171">
    <property type="entry name" value="DPP6 N-terminal domain-like"/>
    <property type="match status" value="1"/>
</dbReference>
<dbReference type="PANTHER" id="PTHR33165">
    <property type="entry name" value="F-BOX DOMAIN CONTAINING PROTEIN-LIKE-RELATED"/>
    <property type="match status" value="1"/>
</dbReference>
<sequence length="456" mass="51120">MSLLDHQKGKSARLSLSACNSSKRRRRVTVHVSSVSPGAGTAAHSPWASMNEDLVRLISWRVLAGDLLDYVRFRAVCPHWRSSTVCPRGRGVIDPRFHPRRWMMLPEGHGLYPANSRLRGYIRFFNLDSGKFVRIKLPIFKDHCILDSVDGLLVMHRDEDTAIRIFHPFTGDVVDLPRLVTLVPQINPGLPGAHHVHKFYYLRGVCTSLSVSAAGVITILLALHRMGCVAYATSRDQQWHLSTWSLITNTPLSFQGKLYIVWMSFTFEENSDIFQVDPPQDDHVVGSGSSLLPEPKLVATIPTETLTRPIFLVECDSQILVTGYTDSSWSHMLIHRLADITSEKLIPVRSIGDKALFLNHVRSLSVSCNGPLPTVVSNTIVQASLTNGSLTEYNLSTDAWSRPMDGCILSGPVFGPCCLVYHIYTCCIREYWNKGQLCNRKKACNWRVKGKWRSGV</sequence>
<proteinExistence type="predicted"/>
<dbReference type="PaxDb" id="4565-Traes_1BL_BF6865370.1"/>